<name>A0AAJ0M8T0_9PEZI</name>
<evidence type="ECO:0000256" key="1">
    <source>
        <dbReference type="SAM" id="MobiDB-lite"/>
    </source>
</evidence>
<sequence>MRVATSILAASTWFLGIALAVTLLNKETANTQANKQPPCYPTNATDSQGRQTRPAKLCRSPDMGCKYRKPGVPEGHSGPSLPVYYSYRMCGTTEERVIVVWKQQKADQSWKPLELMLSQHIGYETVRWGDIKSTFSTVDAKEARGGKNKLKGRDHPKVYVG</sequence>
<gene>
    <name evidence="3" type="ORF">B0T25DRAFT_574295</name>
</gene>
<organism evidence="3 4">
    <name type="scientific">Lasiosphaeria hispida</name>
    <dbReference type="NCBI Taxonomy" id="260671"/>
    <lineage>
        <taxon>Eukaryota</taxon>
        <taxon>Fungi</taxon>
        <taxon>Dikarya</taxon>
        <taxon>Ascomycota</taxon>
        <taxon>Pezizomycotina</taxon>
        <taxon>Sordariomycetes</taxon>
        <taxon>Sordariomycetidae</taxon>
        <taxon>Sordariales</taxon>
        <taxon>Lasiosphaeriaceae</taxon>
        <taxon>Lasiosphaeria</taxon>
    </lineage>
</organism>
<proteinExistence type="predicted"/>
<evidence type="ECO:0000313" key="4">
    <source>
        <dbReference type="Proteomes" id="UP001275084"/>
    </source>
</evidence>
<reference evidence="3" key="2">
    <citation type="submission" date="2023-06" db="EMBL/GenBank/DDBJ databases">
        <authorList>
            <consortium name="Lawrence Berkeley National Laboratory"/>
            <person name="Haridas S."/>
            <person name="Hensen N."/>
            <person name="Bonometti L."/>
            <person name="Westerberg I."/>
            <person name="Brannstrom I.O."/>
            <person name="Guillou S."/>
            <person name="Cros-Aarteil S."/>
            <person name="Calhoun S."/>
            <person name="Kuo A."/>
            <person name="Mondo S."/>
            <person name="Pangilinan J."/>
            <person name="Riley R."/>
            <person name="Labutti K."/>
            <person name="Andreopoulos B."/>
            <person name="Lipzen A."/>
            <person name="Chen C."/>
            <person name="Yanf M."/>
            <person name="Daum C."/>
            <person name="Ng V."/>
            <person name="Clum A."/>
            <person name="Steindorff A."/>
            <person name="Ohm R."/>
            <person name="Martin F."/>
            <person name="Silar P."/>
            <person name="Natvig D."/>
            <person name="Lalanne C."/>
            <person name="Gautier V."/>
            <person name="Ament-Velasquez S.L."/>
            <person name="Kruys A."/>
            <person name="Hutchinson M.I."/>
            <person name="Powell A.J."/>
            <person name="Barry K."/>
            <person name="Miller A.N."/>
            <person name="Grigoriev I.V."/>
            <person name="Debuchy R."/>
            <person name="Gladieux P."/>
            <person name="Thoren M.H."/>
            <person name="Johannesson H."/>
        </authorList>
    </citation>
    <scope>NUCLEOTIDE SEQUENCE</scope>
    <source>
        <strain evidence="3">CBS 955.72</strain>
    </source>
</reference>
<keyword evidence="2" id="KW-0732">Signal</keyword>
<evidence type="ECO:0000313" key="3">
    <source>
        <dbReference type="EMBL" id="KAK3341979.1"/>
    </source>
</evidence>
<accession>A0AAJ0M8T0</accession>
<feature type="region of interest" description="Disordered" evidence="1">
    <location>
        <begin position="31"/>
        <end position="60"/>
    </location>
</feature>
<reference evidence="3" key="1">
    <citation type="journal article" date="2023" name="Mol. Phylogenet. Evol.">
        <title>Genome-scale phylogeny and comparative genomics of the fungal order Sordariales.</title>
        <authorList>
            <person name="Hensen N."/>
            <person name="Bonometti L."/>
            <person name="Westerberg I."/>
            <person name="Brannstrom I.O."/>
            <person name="Guillou S."/>
            <person name="Cros-Aarteil S."/>
            <person name="Calhoun S."/>
            <person name="Haridas S."/>
            <person name="Kuo A."/>
            <person name="Mondo S."/>
            <person name="Pangilinan J."/>
            <person name="Riley R."/>
            <person name="LaButti K."/>
            <person name="Andreopoulos B."/>
            <person name="Lipzen A."/>
            <person name="Chen C."/>
            <person name="Yan M."/>
            <person name="Daum C."/>
            <person name="Ng V."/>
            <person name="Clum A."/>
            <person name="Steindorff A."/>
            <person name="Ohm R.A."/>
            <person name="Martin F."/>
            <person name="Silar P."/>
            <person name="Natvig D.O."/>
            <person name="Lalanne C."/>
            <person name="Gautier V."/>
            <person name="Ament-Velasquez S.L."/>
            <person name="Kruys A."/>
            <person name="Hutchinson M.I."/>
            <person name="Powell A.J."/>
            <person name="Barry K."/>
            <person name="Miller A.N."/>
            <person name="Grigoriev I.V."/>
            <person name="Debuchy R."/>
            <person name="Gladieux P."/>
            <person name="Hiltunen Thoren M."/>
            <person name="Johannesson H."/>
        </authorList>
    </citation>
    <scope>NUCLEOTIDE SEQUENCE</scope>
    <source>
        <strain evidence="3">CBS 955.72</strain>
    </source>
</reference>
<feature type="signal peptide" evidence="2">
    <location>
        <begin position="1"/>
        <end position="20"/>
    </location>
</feature>
<feature type="chain" id="PRO_5042590616" evidence="2">
    <location>
        <begin position="21"/>
        <end position="161"/>
    </location>
</feature>
<dbReference type="AlphaFoldDB" id="A0AAJ0M8T0"/>
<dbReference type="EMBL" id="JAUIQD010000008">
    <property type="protein sequence ID" value="KAK3341979.1"/>
    <property type="molecule type" value="Genomic_DNA"/>
</dbReference>
<evidence type="ECO:0000256" key="2">
    <source>
        <dbReference type="SAM" id="SignalP"/>
    </source>
</evidence>
<keyword evidence="4" id="KW-1185">Reference proteome</keyword>
<protein>
    <submittedName>
        <fullName evidence="3">Uncharacterized protein</fullName>
    </submittedName>
</protein>
<dbReference type="Proteomes" id="UP001275084">
    <property type="component" value="Unassembled WGS sequence"/>
</dbReference>
<feature type="compositionally biased region" description="Polar residues" evidence="1">
    <location>
        <begin position="42"/>
        <end position="51"/>
    </location>
</feature>
<comment type="caution">
    <text evidence="3">The sequence shown here is derived from an EMBL/GenBank/DDBJ whole genome shotgun (WGS) entry which is preliminary data.</text>
</comment>